<protein>
    <recommendedName>
        <fullName evidence="6 11">UDP-glucose 4-epimerase</fullName>
        <ecNumber evidence="5 11">5.1.3.2</ecNumber>
    </recommendedName>
</protein>
<comment type="cofactor">
    <cofactor evidence="2 11">
        <name>NAD(+)</name>
        <dbReference type="ChEBI" id="CHEBI:57540"/>
    </cofactor>
</comment>
<dbReference type="Pfam" id="PF01370">
    <property type="entry name" value="Epimerase"/>
    <property type="match status" value="1"/>
</dbReference>
<dbReference type="SUPFAM" id="SSF51735">
    <property type="entry name" value="NAD(P)-binding Rossmann-fold domains"/>
    <property type="match status" value="1"/>
</dbReference>
<dbReference type="Gene3D" id="3.90.25.10">
    <property type="entry name" value="UDP-galactose 4-epimerase, domain 1"/>
    <property type="match status" value="1"/>
</dbReference>
<organism evidence="13 14">
    <name type="scientific">Acetivibrio mesophilus</name>
    <dbReference type="NCBI Taxonomy" id="2487273"/>
    <lineage>
        <taxon>Bacteria</taxon>
        <taxon>Bacillati</taxon>
        <taxon>Bacillota</taxon>
        <taxon>Clostridia</taxon>
        <taxon>Eubacteriales</taxon>
        <taxon>Oscillospiraceae</taxon>
        <taxon>Acetivibrio</taxon>
    </lineage>
</organism>
<dbReference type="OrthoDB" id="9811743at2"/>
<keyword evidence="14" id="KW-1185">Reference proteome</keyword>
<evidence type="ECO:0000256" key="1">
    <source>
        <dbReference type="ARBA" id="ARBA00000083"/>
    </source>
</evidence>
<keyword evidence="9 11" id="KW-0413">Isomerase</keyword>
<dbReference type="InterPro" id="IPR005886">
    <property type="entry name" value="UDP_G4E"/>
</dbReference>
<evidence type="ECO:0000259" key="12">
    <source>
        <dbReference type="Pfam" id="PF01370"/>
    </source>
</evidence>
<dbReference type="Proteomes" id="UP000289166">
    <property type="component" value="Unassembled WGS sequence"/>
</dbReference>
<dbReference type="Gene3D" id="3.40.50.720">
    <property type="entry name" value="NAD(P)-binding Rossmann-like Domain"/>
    <property type="match status" value="1"/>
</dbReference>
<evidence type="ECO:0000256" key="2">
    <source>
        <dbReference type="ARBA" id="ARBA00001911"/>
    </source>
</evidence>
<comment type="caution">
    <text evidence="13">The sequence shown here is derived from an EMBL/GenBank/DDBJ whole genome shotgun (WGS) entry which is preliminary data.</text>
</comment>
<dbReference type="UniPathway" id="UPA00214"/>
<dbReference type="GO" id="GO:0003978">
    <property type="term" value="F:UDP-glucose 4-epimerase activity"/>
    <property type="evidence" value="ECO:0007669"/>
    <property type="project" value="UniProtKB-UniRule"/>
</dbReference>
<comment type="pathway">
    <text evidence="3 11">Carbohydrate metabolism; galactose metabolism.</text>
</comment>
<proteinExistence type="inferred from homology"/>
<evidence type="ECO:0000256" key="6">
    <source>
        <dbReference type="ARBA" id="ARBA00018569"/>
    </source>
</evidence>
<dbReference type="CDD" id="cd05247">
    <property type="entry name" value="UDP_G4E_1_SDR_e"/>
    <property type="match status" value="1"/>
</dbReference>
<comment type="subunit">
    <text evidence="11">Homodimer.</text>
</comment>
<feature type="domain" description="NAD-dependent epimerase/dehydratase" evidence="12">
    <location>
        <begin position="3"/>
        <end position="251"/>
    </location>
</feature>
<dbReference type="GO" id="GO:0033499">
    <property type="term" value="P:galactose catabolic process via UDP-galactose, Leloir pathway"/>
    <property type="evidence" value="ECO:0007669"/>
    <property type="project" value="TreeGrafter"/>
</dbReference>
<dbReference type="InterPro" id="IPR001509">
    <property type="entry name" value="Epimerase_deHydtase"/>
</dbReference>
<reference evidence="14" key="1">
    <citation type="submission" date="2018-11" db="EMBL/GenBank/DDBJ databases">
        <title>Genome sequencing of a novel mesophilic and cellulolytic organism within the genus Hungateiclostridium.</title>
        <authorList>
            <person name="Rettenmaier R."/>
            <person name="Liebl W."/>
            <person name="Zverlov V."/>
        </authorList>
    </citation>
    <scope>NUCLEOTIDE SEQUENCE [LARGE SCALE GENOMIC DNA]</scope>
    <source>
        <strain evidence="14">N2K1</strain>
    </source>
</reference>
<keyword evidence="8" id="KW-0299">Galactose metabolism</keyword>
<dbReference type="PANTHER" id="PTHR43725">
    <property type="entry name" value="UDP-GLUCOSE 4-EPIMERASE"/>
    <property type="match status" value="1"/>
</dbReference>
<dbReference type="NCBIfam" id="TIGR01179">
    <property type="entry name" value="galE"/>
    <property type="match status" value="1"/>
</dbReference>
<name>A0A4Q0I3E9_9FIRM</name>
<evidence type="ECO:0000256" key="11">
    <source>
        <dbReference type="RuleBase" id="RU366046"/>
    </source>
</evidence>
<evidence type="ECO:0000256" key="3">
    <source>
        <dbReference type="ARBA" id="ARBA00004947"/>
    </source>
</evidence>
<comment type="catalytic activity">
    <reaction evidence="1 11">
        <text>UDP-alpha-D-glucose = UDP-alpha-D-galactose</text>
        <dbReference type="Rhea" id="RHEA:22168"/>
        <dbReference type="ChEBI" id="CHEBI:58885"/>
        <dbReference type="ChEBI" id="CHEBI:66914"/>
        <dbReference type="EC" id="5.1.3.2"/>
    </reaction>
</comment>
<evidence type="ECO:0000256" key="8">
    <source>
        <dbReference type="ARBA" id="ARBA00023144"/>
    </source>
</evidence>
<dbReference type="AlphaFoldDB" id="A0A4Q0I3E9"/>
<evidence type="ECO:0000256" key="5">
    <source>
        <dbReference type="ARBA" id="ARBA00013189"/>
    </source>
</evidence>
<evidence type="ECO:0000256" key="9">
    <source>
        <dbReference type="ARBA" id="ARBA00023235"/>
    </source>
</evidence>
<evidence type="ECO:0000256" key="7">
    <source>
        <dbReference type="ARBA" id="ARBA00023027"/>
    </source>
</evidence>
<comment type="similarity">
    <text evidence="4 11">Belongs to the NAD(P)-dependent epimerase/dehydratase family.</text>
</comment>
<evidence type="ECO:0000313" key="14">
    <source>
        <dbReference type="Proteomes" id="UP000289166"/>
    </source>
</evidence>
<evidence type="ECO:0000313" key="13">
    <source>
        <dbReference type="EMBL" id="RXE58225.1"/>
    </source>
</evidence>
<evidence type="ECO:0000256" key="4">
    <source>
        <dbReference type="ARBA" id="ARBA00007637"/>
    </source>
</evidence>
<dbReference type="RefSeq" id="WP_128706285.1">
    <property type="nucleotide sequence ID" value="NZ_RLII01000022.1"/>
</dbReference>
<keyword evidence="7 11" id="KW-0520">NAD</keyword>
<keyword evidence="10 11" id="KW-0119">Carbohydrate metabolism</keyword>
<sequence length="329" mass="36325">MAVLVTGGAGYIGSHTVAELIEKNEEVIIVDNLEKGHKDAVAGSKLIVGDLRDKEFLAKVFLENDIEAVIHFAAYIEVGESVQNPLKYYNNNVVATLNLLTAMKDAKVDKIVFSSTAATYGEPENVPILETDKTFPTNPYGETKLSVEKALKWCDRAYGIKYTALRYFNASGAHESGKIGEDHSPESHLIPLVIQAALGKRESIKVFGNDYNTPDGTCVRDYIHVSDLANAHYLALQRLRAGKESEVYNLGNGKGFSVKEVIDVVRKVTGRTIKAEDAPRRPGDPAILVASSEKIQRELNWQPKMADLETIISTAWKWHEAHPNGYNDK</sequence>
<dbReference type="EC" id="5.1.3.2" evidence="5 11"/>
<gene>
    <name evidence="13" type="primary">galE</name>
    <name evidence="13" type="ORF">EFD62_13465</name>
</gene>
<dbReference type="EMBL" id="RLII01000022">
    <property type="protein sequence ID" value="RXE58225.1"/>
    <property type="molecule type" value="Genomic_DNA"/>
</dbReference>
<evidence type="ECO:0000256" key="10">
    <source>
        <dbReference type="ARBA" id="ARBA00023277"/>
    </source>
</evidence>
<accession>A0A4Q0I3E9</accession>
<dbReference type="InterPro" id="IPR036291">
    <property type="entry name" value="NAD(P)-bd_dom_sf"/>
</dbReference>
<dbReference type="PANTHER" id="PTHR43725:SF53">
    <property type="entry name" value="UDP-ARABINOSE 4-EPIMERASE 1"/>
    <property type="match status" value="1"/>
</dbReference>